<organism evidence="2 3">
    <name type="scientific">Capronia coronata CBS 617.96</name>
    <dbReference type="NCBI Taxonomy" id="1182541"/>
    <lineage>
        <taxon>Eukaryota</taxon>
        <taxon>Fungi</taxon>
        <taxon>Dikarya</taxon>
        <taxon>Ascomycota</taxon>
        <taxon>Pezizomycotina</taxon>
        <taxon>Eurotiomycetes</taxon>
        <taxon>Chaetothyriomycetidae</taxon>
        <taxon>Chaetothyriales</taxon>
        <taxon>Herpotrichiellaceae</taxon>
        <taxon>Capronia</taxon>
    </lineage>
</organism>
<comment type="caution">
    <text evidence="2">The sequence shown here is derived from an EMBL/GenBank/DDBJ whole genome shotgun (WGS) entry which is preliminary data.</text>
</comment>
<dbReference type="HOGENOM" id="CLU_2654261_0_0_1"/>
<evidence type="ECO:0000313" key="2">
    <source>
        <dbReference type="EMBL" id="EXJ87685.1"/>
    </source>
</evidence>
<proteinExistence type="predicted"/>
<keyword evidence="3" id="KW-1185">Reference proteome</keyword>
<feature type="region of interest" description="Disordered" evidence="1">
    <location>
        <begin position="13"/>
        <end position="78"/>
    </location>
</feature>
<reference evidence="2 3" key="1">
    <citation type="submission" date="2013-03" db="EMBL/GenBank/DDBJ databases">
        <title>The Genome Sequence of Capronia coronata CBS 617.96.</title>
        <authorList>
            <consortium name="The Broad Institute Genomics Platform"/>
            <person name="Cuomo C."/>
            <person name="de Hoog S."/>
            <person name="Gorbushina A."/>
            <person name="Walker B."/>
            <person name="Young S.K."/>
            <person name="Zeng Q."/>
            <person name="Gargeya S."/>
            <person name="Fitzgerald M."/>
            <person name="Haas B."/>
            <person name="Abouelleil A."/>
            <person name="Allen A.W."/>
            <person name="Alvarado L."/>
            <person name="Arachchi H.M."/>
            <person name="Berlin A.M."/>
            <person name="Chapman S.B."/>
            <person name="Gainer-Dewar J."/>
            <person name="Goldberg J."/>
            <person name="Griggs A."/>
            <person name="Gujja S."/>
            <person name="Hansen M."/>
            <person name="Howarth C."/>
            <person name="Imamovic A."/>
            <person name="Ireland A."/>
            <person name="Larimer J."/>
            <person name="McCowan C."/>
            <person name="Murphy C."/>
            <person name="Pearson M."/>
            <person name="Poon T.W."/>
            <person name="Priest M."/>
            <person name="Roberts A."/>
            <person name="Saif S."/>
            <person name="Shea T."/>
            <person name="Sisk P."/>
            <person name="Sykes S."/>
            <person name="Wortman J."/>
            <person name="Nusbaum C."/>
            <person name="Birren B."/>
        </authorList>
    </citation>
    <scope>NUCLEOTIDE SEQUENCE [LARGE SCALE GENOMIC DNA]</scope>
    <source>
        <strain evidence="2 3">CBS 617.96</strain>
    </source>
</reference>
<feature type="compositionally biased region" description="Polar residues" evidence="1">
    <location>
        <begin position="15"/>
        <end position="26"/>
    </location>
</feature>
<evidence type="ECO:0000313" key="3">
    <source>
        <dbReference type="Proteomes" id="UP000019484"/>
    </source>
</evidence>
<gene>
    <name evidence="2" type="ORF">A1O1_04609</name>
</gene>
<accession>W9YDC9</accession>
<protein>
    <submittedName>
        <fullName evidence="2">Uncharacterized protein</fullName>
    </submittedName>
</protein>
<sequence>MAFLRLIPDEHLPSKVNSAIPESSTKGCEPSSKPVSANTQAKSGSSDCKFLKLTPDPRQPSKHQSTPGGSDMVTSRAT</sequence>
<dbReference type="AlphaFoldDB" id="W9YDC9"/>
<dbReference type="EMBL" id="AMWN01000004">
    <property type="protein sequence ID" value="EXJ87685.1"/>
    <property type="molecule type" value="Genomic_DNA"/>
</dbReference>
<dbReference type="GeneID" id="19159490"/>
<feature type="compositionally biased region" description="Polar residues" evidence="1">
    <location>
        <begin position="33"/>
        <end position="46"/>
    </location>
</feature>
<dbReference type="Proteomes" id="UP000019484">
    <property type="component" value="Unassembled WGS sequence"/>
</dbReference>
<evidence type="ECO:0000256" key="1">
    <source>
        <dbReference type="SAM" id="MobiDB-lite"/>
    </source>
</evidence>
<dbReference type="RefSeq" id="XP_007723691.1">
    <property type="nucleotide sequence ID" value="XM_007725501.1"/>
</dbReference>
<feature type="compositionally biased region" description="Polar residues" evidence="1">
    <location>
        <begin position="62"/>
        <end position="78"/>
    </location>
</feature>
<name>W9YDC9_9EURO</name>